<sequence>MEISQSSKTWSIPRGVTATTRLQQYKKPTPHENLEASAMKELMAWQLTVLLLLLRLSSAFAAVPMARRGCPEECGGVKIPYPFGIGHGCFLDGFDITCNGTTPKPILGDSNITLVDINLVYGLMQVNHFIAHACFDMPGNSPWIRLTRTKSLRFSDTHNKFVAIGCDTVGYLVDMEERFSTGCISLCTNKSFVTDGTCSGIGCCETSIPKDLSAFKVELTSYYNHTYCSSFSPCSYAFLITNTSFSFNTSNFLSFEDVEMVPVTLEWAVGNKTCEEARKEKDSACVAIHSECHDSTIGLGYRCKCSQGYQGNPYLPGGCEDINECNDPVQKNNHIDLYMHPSTLPIANVAGVGSGFLFLCVSISWLYWILSKRRLIKLKEKFLKQNGGLLLQHHISSIGDGRRDDRGMRIFTFEELQRATNNYDEDCIIGQRGFGTVYKGTLSDQRVIAIKRSKIAAKGEIEQFINEVVLLSTINHKNVVKLLGCCLETQVPLLVFQFMSNGTLSHHIHGEGCQGSLSLENRVRIAAEAAEALAYLHSSASTPIIHRDVKSANILLDENYTAKVSDFGFSKLVPFDRNCLTSLVRGTFGYLDPEYFHSGQFTDKSDVYSFGVVLVELLTGEKAVSVNKSEENRSLAKCFISCMNEGRLSEILEDRILREGSMEQLMAVAELAERCVRLNGEERPIMREVAAELEGLRMFTKHPWVKENSEEIEPLLAEPISCESTFYGASNTTNDGDSSYSGFVAFNIT</sequence>
<dbReference type="FunFam" id="3.30.200.20:FF:000043">
    <property type="entry name" value="Wall-associated receptor kinase 2"/>
    <property type="match status" value="1"/>
</dbReference>
<dbReference type="Proteomes" id="UP000228380">
    <property type="component" value="Chromosome 1"/>
</dbReference>
<evidence type="ECO:0000256" key="10">
    <source>
        <dbReference type="ARBA" id="ARBA00023136"/>
    </source>
</evidence>
<keyword evidence="15" id="KW-1185">Reference proteome</keyword>
<accession>A0A8B9AJ85</accession>
<dbReference type="InterPro" id="IPR045274">
    <property type="entry name" value="WAK-like"/>
</dbReference>
<evidence type="ECO:0000256" key="6">
    <source>
        <dbReference type="ARBA" id="ARBA00022741"/>
    </source>
</evidence>
<dbReference type="CDD" id="cd14066">
    <property type="entry name" value="STKc_IRAK"/>
    <property type="match status" value="1"/>
</dbReference>
<evidence type="ECO:0000256" key="11">
    <source>
        <dbReference type="ARBA" id="ARBA00023157"/>
    </source>
</evidence>
<keyword evidence="2" id="KW-0723">Serine/threonine-protein kinase</keyword>
<dbReference type="PANTHER" id="PTHR27005:SF283">
    <property type="entry name" value="OS02G0633066 PROTEIN"/>
    <property type="match status" value="1"/>
</dbReference>
<dbReference type="InterPro" id="IPR011009">
    <property type="entry name" value="Kinase-like_dom_sf"/>
</dbReference>
<dbReference type="Pfam" id="PF13947">
    <property type="entry name" value="GUB_WAK_bind"/>
    <property type="match status" value="1"/>
</dbReference>
<dbReference type="Pfam" id="PF08488">
    <property type="entry name" value="WAK"/>
    <property type="match status" value="1"/>
</dbReference>
<evidence type="ECO:0000256" key="9">
    <source>
        <dbReference type="ARBA" id="ARBA00022989"/>
    </source>
</evidence>
<evidence type="ECO:0000256" key="7">
    <source>
        <dbReference type="ARBA" id="ARBA00022777"/>
    </source>
</evidence>
<dbReference type="InterPro" id="IPR013695">
    <property type="entry name" value="WAK"/>
</dbReference>
<evidence type="ECO:0000313" key="16">
    <source>
        <dbReference type="RefSeq" id="XP_038984083.1"/>
    </source>
</evidence>
<reference evidence="15" key="1">
    <citation type="journal article" date="2019" name="Nat. Commun.">
        <title>Genome-wide association mapping of date palm fruit traits.</title>
        <authorList>
            <person name="Hazzouri K.M."/>
            <person name="Gros-Balthazard M."/>
            <person name="Flowers J.M."/>
            <person name="Copetti D."/>
            <person name="Lemansour A."/>
            <person name="Lebrun M."/>
            <person name="Masmoudi K."/>
            <person name="Ferrand S."/>
            <person name="Dhar M.I."/>
            <person name="Fresquez Z.A."/>
            <person name="Rosas U."/>
            <person name="Zhang J."/>
            <person name="Talag J."/>
            <person name="Lee S."/>
            <person name="Kudrna D."/>
            <person name="Powell R.F."/>
            <person name="Leitch I.J."/>
            <person name="Krueger R.R."/>
            <person name="Wing R.A."/>
            <person name="Amiri K.M.A."/>
            <person name="Purugganan M.D."/>
        </authorList>
    </citation>
    <scope>NUCLEOTIDE SEQUENCE [LARGE SCALE GENOMIC DNA]</scope>
    <source>
        <strain evidence="15">cv. Khalas</strain>
    </source>
</reference>
<organism evidence="15 16">
    <name type="scientific">Phoenix dactylifera</name>
    <name type="common">Date palm</name>
    <dbReference type="NCBI Taxonomy" id="42345"/>
    <lineage>
        <taxon>Eukaryota</taxon>
        <taxon>Viridiplantae</taxon>
        <taxon>Streptophyta</taxon>
        <taxon>Embryophyta</taxon>
        <taxon>Tracheophyta</taxon>
        <taxon>Spermatophyta</taxon>
        <taxon>Magnoliopsida</taxon>
        <taxon>Liliopsida</taxon>
        <taxon>Arecaceae</taxon>
        <taxon>Coryphoideae</taxon>
        <taxon>Phoeniceae</taxon>
        <taxon>Phoenix</taxon>
    </lineage>
</organism>
<evidence type="ECO:0000256" key="13">
    <source>
        <dbReference type="SAM" id="Phobius"/>
    </source>
</evidence>
<dbReference type="PROSITE" id="PS50011">
    <property type="entry name" value="PROTEIN_KINASE_DOM"/>
    <property type="match status" value="1"/>
</dbReference>
<keyword evidence="7" id="KW-0418">Kinase</keyword>
<evidence type="ECO:0000256" key="12">
    <source>
        <dbReference type="ARBA" id="ARBA00023180"/>
    </source>
</evidence>
<evidence type="ECO:0000256" key="8">
    <source>
        <dbReference type="ARBA" id="ARBA00022840"/>
    </source>
</evidence>
<dbReference type="AlphaFoldDB" id="A0A8B9AJ85"/>
<dbReference type="GO" id="GO:0004674">
    <property type="term" value="F:protein serine/threonine kinase activity"/>
    <property type="evidence" value="ECO:0007669"/>
    <property type="project" value="UniProtKB-KW"/>
</dbReference>
<dbReference type="GeneID" id="113463365"/>
<dbReference type="GO" id="GO:0005886">
    <property type="term" value="C:plasma membrane"/>
    <property type="evidence" value="ECO:0007669"/>
    <property type="project" value="TreeGrafter"/>
</dbReference>
<keyword evidence="11" id="KW-1015">Disulfide bond</keyword>
<dbReference type="RefSeq" id="XP_038984083.1">
    <property type="nucleotide sequence ID" value="XM_039128155.1"/>
</dbReference>
<reference evidence="16" key="2">
    <citation type="submission" date="2025-08" db="UniProtKB">
        <authorList>
            <consortium name="RefSeq"/>
        </authorList>
    </citation>
    <scope>IDENTIFICATION</scope>
    <source>
        <tissue evidence="16">Young leaves</tissue>
    </source>
</reference>
<proteinExistence type="predicted"/>
<evidence type="ECO:0000313" key="15">
    <source>
        <dbReference type="Proteomes" id="UP000228380"/>
    </source>
</evidence>
<keyword evidence="9 13" id="KW-1133">Transmembrane helix</keyword>
<dbReference type="PROSITE" id="PS00108">
    <property type="entry name" value="PROTEIN_KINASE_ST"/>
    <property type="match status" value="1"/>
</dbReference>
<dbReference type="InterPro" id="IPR008271">
    <property type="entry name" value="Ser/Thr_kinase_AS"/>
</dbReference>
<feature type="transmembrane region" description="Helical" evidence="13">
    <location>
        <begin position="349"/>
        <end position="370"/>
    </location>
</feature>
<evidence type="ECO:0000256" key="3">
    <source>
        <dbReference type="ARBA" id="ARBA00022679"/>
    </source>
</evidence>
<name>A0A8B9AJ85_PHODC</name>
<dbReference type="GO" id="GO:0005524">
    <property type="term" value="F:ATP binding"/>
    <property type="evidence" value="ECO:0007669"/>
    <property type="project" value="UniProtKB-KW"/>
</dbReference>
<dbReference type="Gene3D" id="1.10.510.10">
    <property type="entry name" value="Transferase(Phosphotransferase) domain 1"/>
    <property type="match status" value="1"/>
</dbReference>
<keyword evidence="10 13" id="KW-0472">Membrane</keyword>
<keyword evidence="5" id="KW-0732">Signal</keyword>
<evidence type="ECO:0000256" key="1">
    <source>
        <dbReference type="ARBA" id="ARBA00004479"/>
    </source>
</evidence>
<dbReference type="KEGG" id="pda:113463365"/>
<evidence type="ECO:0000259" key="14">
    <source>
        <dbReference type="PROSITE" id="PS50011"/>
    </source>
</evidence>
<gene>
    <name evidence="16" type="primary">LOC113463365</name>
</gene>
<feature type="domain" description="Protein kinase" evidence="14">
    <location>
        <begin position="423"/>
        <end position="705"/>
    </location>
</feature>
<dbReference type="InterPro" id="IPR001245">
    <property type="entry name" value="Ser-Thr/Tyr_kinase_cat_dom"/>
</dbReference>
<dbReference type="SMART" id="SM00220">
    <property type="entry name" value="S_TKc"/>
    <property type="match status" value="1"/>
</dbReference>
<dbReference type="SUPFAM" id="SSF56112">
    <property type="entry name" value="Protein kinase-like (PK-like)"/>
    <property type="match status" value="1"/>
</dbReference>
<keyword evidence="12" id="KW-0325">Glycoprotein</keyword>
<dbReference type="Gene3D" id="3.30.200.20">
    <property type="entry name" value="Phosphorylase Kinase, domain 1"/>
    <property type="match status" value="1"/>
</dbReference>
<protein>
    <submittedName>
        <fullName evidence="16">Wall-associated receptor kinase 2-like</fullName>
    </submittedName>
</protein>
<dbReference type="GO" id="GO:0007166">
    <property type="term" value="P:cell surface receptor signaling pathway"/>
    <property type="evidence" value="ECO:0007669"/>
    <property type="project" value="InterPro"/>
</dbReference>
<dbReference type="Pfam" id="PF07714">
    <property type="entry name" value="PK_Tyr_Ser-Thr"/>
    <property type="match status" value="1"/>
</dbReference>
<comment type="subcellular location">
    <subcellularLocation>
        <location evidence="1">Membrane</location>
        <topology evidence="1">Single-pass type I membrane protein</topology>
    </subcellularLocation>
</comment>
<keyword evidence="6" id="KW-0547">Nucleotide-binding</keyword>
<dbReference type="GO" id="GO:0030247">
    <property type="term" value="F:polysaccharide binding"/>
    <property type="evidence" value="ECO:0007669"/>
    <property type="project" value="InterPro"/>
</dbReference>
<evidence type="ECO:0000256" key="2">
    <source>
        <dbReference type="ARBA" id="ARBA00022527"/>
    </source>
</evidence>
<keyword evidence="8" id="KW-0067">ATP-binding</keyword>
<evidence type="ECO:0000256" key="4">
    <source>
        <dbReference type="ARBA" id="ARBA00022692"/>
    </source>
</evidence>
<dbReference type="InterPro" id="IPR000719">
    <property type="entry name" value="Prot_kinase_dom"/>
</dbReference>
<dbReference type="InterPro" id="IPR025287">
    <property type="entry name" value="WAK_GUB"/>
</dbReference>
<dbReference type="FunFam" id="1.10.510.10:FF:000084">
    <property type="entry name" value="Wall-associated receptor kinase 2"/>
    <property type="match status" value="1"/>
</dbReference>
<dbReference type="OrthoDB" id="4062651at2759"/>
<keyword evidence="4 13" id="KW-0812">Transmembrane</keyword>
<dbReference type="PANTHER" id="PTHR27005">
    <property type="entry name" value="WALL-ASSOCIATED RECEPTOR KINASE-LIKE 21"/>
    <property type="match status" value="1"/>
</dbReference>
<evidence type="ECO:0000256" key="5">
    <source>
        <dbReference type="ARBA" id="ARBA00022729"/>
    </source>
</evidence>
<keyword evidence="3" id="KW-0808">Transferase</keyword>